<keyword evidence="1" id="KW-0732">Signal</keyword>
<name>A0A917CQQ2_9GAMM</name>
<sequence>MSNARVISQSALAFSAILVAGLSSAPVQGKQATAQETRAQQITEIPVCKKSLGSIAVIEPEDSTNWWSGQQLPAPSKLIKIYVNKSRCFTLVDRGAGFQAMQMERELAGGGELRGGSNIGKGQVKAADYVLVPDLISSNTDSGGSNIGGLLGGFVGGRAGALMGGVSFKKKTADVVLTVTDVRSSEQVAMAEGHAKKTDMAWGGGGGLFGSGGLGALGGGAYANTEIGQVIALAYLQAYHNLVQEMGGLPDNASAANVVQALRVVKPARLFTTPKGEKVVRTLDPGMMLYPTGNKSELMWEVEDELGNKGWVLSTLTELAK</sequence>
<protein>
    <recommendedName>
        <fullName evidence="4">Curli production assembly/transport component CsgG</fullName>
    </recommendedName>
</protein>
<feature type="chain" id="PRO_5037111067" description="Curli production assembly/transport component CsgG" evidence="1">
    <location>
        <begin position="26"/>
        <end position="321"/>
    </location>
</feature>
<accession>A0A917CQQ2</accession>
<feature type="signal peptide" evidence="1">
    <location>
        <begin position="1"/>
        <end position="25"/>
    </location>
</feature>
<dbReference type="RefSeq" id="WP_188449721.1">
    <property type="nucleotide sequence ID" value="NZ_BMFO01000003.1"/>
</dbReference>
<dbReference type="EMBL" id="BMFO01000003">
    <property type="protein sequence ID" value="GGF95055.1"/>
    <property type="molecule type" value="Genomic_DNA"/>
</dbReference>
<gene>
    <name evidence="2" type="ORF">GCM10010960_15970</name>
</gene>
<evidence type="ECO:0000313" key="3">
    <source>
        <dbReference type="Proteomes" id="UP000632858"/>
    </source>
</evidence>
<dbReference type="GO" id="GO:0030288">
    <property type="term" value="C:outer membrane-bounded periplasmic space"/>
    <property type="evidence" value="ECO:0007669"/>
    <property type="project" value="InterPro"/>
</dbReference>
<keyword evidence="3" id="KW-1185">Reference proteome</keyword>
<dbReference type="InterPro" id="IPR005534">
    <property type="entry name" value="Curli_assmbl/transp-comp_CsgG"/>
</dbReference>
<organism evidence="2 3">
    <name type="scientific">Arenimonas maotaiensis</name>
    <dbReference type="NCBI Taxonomy" id="1446479"/>
    <lineage>
        <taxon>Bacteria</taxon>
        <taxon>Pseudomonadati</taxon>
        <taxon>Pseudomonadota</taxon>
        <taxon>Gammaproteobacteria</taxon>
        <taxon>Lysobacterales</taxon>
        <taxon>Lysobacteraceae</taxon>
        <taxon>Arenimonas</taxon>
    </lineage>
</organism>
<comment type="caution">
    <text evidence="2">The sequence shown here is derived from an EMBL/GenBank/DDBJ whole genome shotgun (WGS) entry which is preliminary data.</text>
</comment>
<evidence type="ECO:0000313" key="2">
    <source>
        <dbReference type="EMBL" id="GGF95055.1"/>
    </source>
</evidence>
<reference evidence="2" key="2">
    <citation type="submission" date="2020-09" db="EMBL/GenBank/DDBJ databases">
        <authorList>
            <person name="Sun Q."/>
            <person name="Zhou Y."/>
        </authorList>
    </citation>
    <scope>NUCLEOTIDE SEQUENCE</scope>
    <source>
        <strain evidence="2">CGMCC 1.12726</strain>
    </source>
</reference>
<dbReference type="Pfam" id="PF03783">
    <property type="entry name" value="CsgG"/>
    <property type="match status" value="1"/>
</dbReference>
<dbReference type="AlphaFoldDB" id="A0A917CQQ2"/>
<reference evidence="2" key="1">
    <citation type="journal article" date="2014" name="Int. J. Syst. Evol. Microbiol.">
        <title>Complete genome sequence of Corynebacterium casei LMG S-19264T (=DSM 44701T), isolated from a smear-ripened cheese.</title>
        <authorList>
            <consortium name="US DOE Joint Genome Institute (JGI-PGF)"/>
            <person name="Walter F."/>
            <person name="Albersmeier A."/>
            <person name="Kalinowski J."/>
            <person name="Ruckert C."/>
        </authorList>
    </citation>
    <scope>NUCLEOTIDE SEQUENCE</scope>
    <source>
        <strain evidence="2">CGMCC 1.12726</strain>
    </source>
</reference>
<dbReference type="Proteomes" id="UP000632858">
    <property type="component" value="Unassembled WGS sequence"/>
</dbReference>
<evidence type="ECO:0000256" key="1">
    <source>
        <dbReference type="SAM" id="SignalP"/>
    </source>
</evidence>
<proteinExistence type="predicted"/>
<evidence type="ECO:0008006" key="4">
    <source>
        <dbReference type="Google" id="ProtNLM"/>
    </source>
</evidence>